<feature type="chain" id="PRO_5002187857" evidence="5">
    <location>
        <begin position="24"/>
        <end position="158"/>
    </location>
</feature>
<dbReference type="AlphaFoldDB" id="A0A0C5E3E9"/>
<comment type="subcellular location">
    <subcellularLocation>
        <location evidence="1">Secreted</location>
    </subcellularLocation>
</comment>
<keyword evidence="3" id="KW-0964">Secreted</keyword>
<protein>
    <submittedName>
        <fullName evidence="7">C-type lectin-like protein 4A</fullName>
    </submittedName>
</protein>
<dbReference type="PROSITE" id="PS50041">
    <property type="entry name" value="C_TYPE_LECTIN_2"/>
    <property type="match status" value="1"/>
</dbReference>
<evidence type="ECO:0000313" key="7">
    <source>
        <dbReference type="EMBL" id="AJO70724.1"/>
    </source>
</evidence>
<evidence type="ECO:0000256" key="3">
    <source>
        <dbReference type="ARBA" id="ARBA00022525"/>
    </source>
</evidence>
<name>A0A0C5E3E9_MACLB</name>
<proteinExistence type="evidence at transcript level"/>
<feature type="signal peptide" evidence="5">
    <location>
        <begin position="1"/>
        <end position="23"/>
    </location>
</feature>
<keyword evidence="4" id="KW-1015">Disulfide bond</keyword>
<evidence type="ECO:0000256" key="5">
    <source>
        <dbReference type="SAM" id="SignalP"/>
    </source>
</evidence>
<dbReference type="InterPro" id="IPR016187">
    <property type="entry name" value="CTDL_fold"/>
</dbReference>
<dbReference type="GO" id="GO:0005576">
    <property type="term" value="C:extracellular region"/>
    <property type="evidence" value="ECO:0007669"/>
    <property type="project" value="UniProtKB-SubCell"/>
</dbReference>
<dbReference type="SUPFAM" id="SSF56436">
    <property type="entry name" value="C-type lectin-like"/>
    <property type="match status" value="1"/>
</dbReference>
<reference evidence="7" key="1">
    <citation type="submission" date="2014-11" db="EMBL/GenBank/DDBJ databases">
        <title>Vipera lebetina C-type lectin-like proteins.</title>
        <authorList>
            <person name="Siigur E."/>
            <person name="Aaspollu A."/>
            <person name="Siigur J."/>
        </authorList>
    </citation>
    <scope>NUCLEOTIDE SEQUENCE</scope>
</reference>
<dbReference type="InterPro" id="IPR016186">
    <property type="entry name" value="C-type_lectin-like/link_sf"/>
</dbReference>
<dbReference type="GO" id="GO:0030246">
    <property type="term" value="F:carbohydrate binding"/>
    <property type="evidence" value="ECO:0007669"/>
    <property type="project" value="UniProtKB-KW"/>
</dbReference>
<organism evidence="7">
    <name type="scientific">Macrovipera lebetinus</name>
    <name type="common">Levantine viper</name>
    <name type="synonym">Vipera lebetina</name>
    <dbReference type="NCBI Taxonomy" id="3148341"/>
    <lineage>
        <taxon>Eukaryota</taxon>
        <taxon>Metazoa</taxon>
        <taxon>Chordata</taxon>
        <taxon>Craniata</taxon>
        <taxon>Vertebrata</taxon>
        <taxon>Euteleostomi</taxon>
        <taxon>Lepidosauria</taxon>
        <taxon>Squamata</taxon>
        <taxon>Bifurcata</taxon>
        <taxon>Unidentata</taxon>
        <taxon>Episquamata</taxon>
        <taxon>Toxicofera</taxon>
        <taxon>Serpentes</taxon>
        <taxon>Colubroidea</taxon>
        <taxon>Viperidae</taxon>
        <taxon>Viperinae</taxon>
        <taxon>Macrovipera</taxon>
    </lineage>
</organism>
<dbReference type="PANTHER" id="PTHR22803">
    <property type="entry name" value="MANNOSE, PHOSPHOLIPASE, LECTIN RECEPTOR RELATED"/>
    <property type="match status" value="1"/>
</dbReference>
<evidence type="ECO:0000256" key="1">
    <source>
        <dbReference type="ARBA" id="ARBA00004613"/>
    </source>
</evidence>
<dbReference type="InterPro" id="IPR001304">
    <property type="entry name" value="C-type_lectin-like"/>
</dbReference>
<dbReference type="FunFam" id="3.10.100.10:FF:000087">
    <property type="entry name" value="Snaclec rhodocetin subunit delta"/>
    <property type="match status" value="1"/>
</dbReference>
<comment type="similarity">
    <text evidence="2">Belongs to the snaclec family.</text>
</comment>
<dbReference type="InterPro" id="IPR050111">
    <property type="entry name" value="C-type_lectin/snaclec_domain"/>
</dbReference>
<dbReference type="PRINTS" id="PR01504">
    <property type="entry name" value="PNCREATITSAP"/>
</dbReference>
<dbReference type="Gene3D" id="3.10.100.10">
    <property type="entry name" value="Mannose-Binding Protein A, subunit A"/>
    <property type="match status" value="1"/>
</dbReference>
<dbReference type="Pfam" id="PF00059">
    <property type="entry name" value="Lectin_C"/>
    <property type="match status" value="1"/>
</dbReference>
<keyword evidence="7" id="KW-0430">Lectin</keyword>
<sequence length="158" mass="18027">MGRFISVSFGLLVVFLSLSGTGADFDCPSGWSAYDQHCYQAVDEPKTWADAEKFCTEQANGGHLVSIENVGEANFVAQLASGFIQKPGIYVWIGLRDRRKEQQCRSEWNDGSKIIYVNWKEGESKMCQGLAKWTDFHKWDYVNCAERYRFVCKFPPQC</sequence>
<evidence type="ECO:0000259" key="6">
    <source>
        <dbReference type="PROSITE" id="PS50041"/>
    </source>
</evidence>
<evidence type="ECO:0000256" key="4">
    <source>
        <dbReference type="ARBA" id="ARBA00023157"/>
    </source>
</evidence>
<keyword evidence="5" id="KW-0732">Signal</keyword>
<evidence type="ECO:0000256" key="2">
    <source>
        <dbReference type="ARBA" id="ARBA00006747"/>
    </source>
</evidence>
<dbReference type="SMART" id="SM00034">
    <property type="entry name" value="CLECT"/>
    <property type="match status" value="1"/>
</dbReference>
<accession>A0A0C5E3E9</accession>
<dbReference type="EMBL" id="KP202319">
    <property type="protein sequence ID" value="AJO70724.1"/>
    <property type="molecule type" value="mRNA"/>
</dbReference>
<feature type="domain" description="C-type lectin" evidence="6">
    <location>
        <begin position="34"/>
        <end position="153"/>
    </location>
</feature>